<evidence type="ECO:0000256" key="1">
    <source>
        <dbReference type="SAM" id="SignalP"/>
    </source>
</evidence>
<sequence>MHMKKPLCALALGSALAAPALAAGLDVSVEIPRLNVAEYHRPYVAIWVEPADAKADVPGTPATLAVWYDVRVADGDSKGTKWLKDMRQWWRRAGRNLDMPVDGVSGATRPSGVQTLSFTAGSGPLPNLPTGSYKLMVEAAREVGGREVLSVPFDWPPKAAAQAQAQGSSELGAVRVTLKP</sequence>
<protein>
    <submittedName>
        <fullName evidence="2">DUF2271 domain-containing protein</fullName>
    </submittedName>
</protein>
<gene>
    <name evidence="2" type="ORF">QB898_04060</name>
</gene>
<dbReference type="AlphaFoldDB" id="A0AAW6RKT5"/>
<dbReference type="Proteomes" id="UP001237156">
    <property type="component" value="Unassembled WGS sequence"/>
</dbReference>
<feature type="chain" id="PRO_5043397959" evidence="1">
    <location>
        <begin position="23"/>
        <end position="180"/>
    </location>
</feature>
<name>A0AAW6RKT5_9BURK</name>
<accession>A0AAW6RKT5</accession>
<keyword evidence="3" id="KW-1185">Reference proteome</keyword>
<comment type="caution">
    <text evidence="2">The sequence shown here is derived from an EMBL/GenBank/DDBJ whole genome shotgun (WGS) entry which is preliminary data.</text>
</comment>
<reference evidence="2 3" key="1">
    <citation type="submission" date="2023-04" db="EMBL/GenBank/DDBJ databases">
        <title>Ottowia paracancer sp. nov., isolated from human stomach.</title>
        <authorList>
            <person name="Song Y."/>
        </authorList>
    </citation>
    <scope>NUCLEOTIDE SEQUENCE [LARGE SCALE GENOMIC DNA]</scope>
    <source>
        <strain evidence="2 3">10c7w1</strain>
    </source>
</reference>
<dbReference type="EMBL" id="JARVII010000005">
    <property type="protein sequence ID" value="MDG9698901.1"/>
    <property type="molecule type" value="Genomic_DNA"/>
</dbReference>
<proteinExistence type="predicted"/>
<dbReference type="Pfam" id="PF10029">
    <property type="entry name" value="DUF2271"/>
    <property type="match status" value="1"/>
</dbReference>
<evidence type="ECO:0000313" key="3">
    <source>
        <dbReference type="Proteomes" id="UP001237156"/>
    </source>
</evidence>
<dbReference type="InterPro" id="IPR014469">
    <property type="entry name" value="DUF2271"/>
</dbReference>
<keyword evidence="1" id="KW-0732">Signal</keyword>
<organism evidence="2 3">
    <name type="scientific">Ottowia cancrivicina</name>
    <dbReference type="NCBI Taxonomy" id="3040346"/>
    <lineage>
        <taxon>Bacteria</taxon>
        <taxon>Pseudomonadati</taxon>
        <taxon>Pseudomonadota</taxon>
        <taxon>Betaproteobacteria</taxon>
        <taxon>Burkholderiales</taxon>
        <taxon>Comamonadaceae</taxon>
        <taxon>Ottowia</taxon>
    </lineage>
</organism>
<evidence type="ECO:0000313" key="2">
    <source>
        <dbReference type="EMBL" id="MDG9698901.1"/>
    </source>
</evidence>
<feature type="signal peptide" evidence="1">
    <location>
        <begin position="1"/>
        <end position="22"/>
    </location>
</feature>
<dbReference type="PIRSF" id="PIRSF014995">
    <property type="entry name" value="UCP014995"/>
    <property type="match status" value="1"/>
</dbReference>